<dbReference type="Pfam" id="PF13590">
    <property type="entry name" value="DUF4136"/>
    <property type="match status" value="1"/>
</dbReference>
<proteinExistence type="predicted"/>
<accession>A0A4R6QPB4</accession>
<sequence length="201" mass="22315">MMKKTRFALYGLLVAAVVGLSGCAGMYTVRSEVSSYGAWPAERKPASFAFERLPSQGKDDARQAQLETAATAALLKAGFGPATDTKTADVLVMVGARVSLQERGPWEDPFWWQYRTSFWRHSPLHRPYAYNNALGNRRYEREVALVLRDRKSGEAIYETRANSDGLSVGDDALLGAMFEAAIKDFPRTIPEPHEVAVSLQR</sequence>
<keyword evidence="3" id="KW-1185">Reference proteome</keyword>
<comment type="caution">
    <text evidence="2">The sequence shown here is derived from an EMBL/GenBank/DDBJ whole genome shotgun (WGS) entry which is preliminary data.</text>
</comment>
<reference evidence="2 3" key="1">
    <citation type="submission" date="2019-03" db="EMBL/GenBank/DDBJ databases">
        <title>Genomic Encyclopedia of Type Strains, Phase IV (KMG-IV): sequencing the most valuable type-strain genomes for metagenomic binning, comparative biology and taxonomic classification.</title>
        <authorList>
            <person name="Goeker M."/>
        </authorList>
    </citation>
    <scope>NUCLEOTIDE SEQUENCE [LARGE SCALE GENOMIC DNA]</scope>
    <source>
        <strain evidence="2 3">DSM 16998</strain>
    </source>
</reference>
<name>A0A4R6QPB4_9BURK</name>
<dbReference type="RefSeq" id="WP_243748268.1">
    <property type="nucleotide sequence ID" value="NZ_SNXS01000003.1"/>
</dbReference>
<dbReference type="PROSITE" id="PS51257">
    <property type="entry name" value="PROKAR_LIPOPROTEIN"/>
    <property type="match status" value="1"/>
</dbReference>
<dbReference type="EMBL" id="SNXS01000003">
    <property type="protein sequence ID" value="TDP71024.1"/>
    <property type="molecule type" value="Genomic_DNA"/>
</dbReference>
<protein>
    <submittedName>
        <fullName evidence="2">Uncharacterized protein DUF4136</fullName>
    </submittedName>
</protein>
<evidence type="ECO:0000313" key="3">
    <source>
        <dbReference type="Proteomes" id="UP000295361"/>
    </source>
</evidence>
<dbReference type="AlphaFoldDB" id="A0A4R6QPB4"/>
<dbReference type="InParanoid" id="A0A4R6QPB4"/>
<dbReference type="InterPro" id="IPR025411">
    <property type="entry name" value="DUF4136"/>
</dbReference>
<evidence type="ECO:0000313" key="2">
    <source>
        <dbReference type="EMBL" id="TDP71024.1"/>
    </source>
</evidence>
<evidence type="ECO:0000259" key="1">
    <source>
        <dbReference type="Pfam" id="PF13590"/>
    </source>
</evidence>
<organism evidence="2 3">
    <name type="scientific">Roseateles toxinivorans</name>
    <dbReference type="NCBI Taxonomy" id="270368"/>
    <lineage>
        <taxon>Bacteria</taxon>
        <taxon>Pseudomonadati</taxon>
        <taxon>Pseudomonadota</taxon>
        <taxon>Betaproteobacteria</taxon>
        <taxon>Burkholderiales</taxon>
        <taxon>Sphaerotilaceae</taxon>
        <taxon>Roseateles</taxon>
    </lineage>
</organism>
<gene>
    <name evidence="2" type="ORF">DES47_1032</name>
</gene>
<feature type="domain" description="DUF4136" evidence="1">
    <location>
        <begin position="34"/>
        <end position="186"/>
    </location>
</feature>
<dbReference type="Proteomes" id="UP000295361">
    <property type="component" value="Unassembled WGS sequence"/>
</dbReference>